<dbReference type="GeneID" id="19318215"/>
<dbReference type="HOGENOM" id="CLU_1475771_0_0_1"/>
<proteinExistence type="predicted"/>
<reference evidence="2 3" key="1">
    <citation type="journal article" date="2013" name="Plant Cell">
        <title>The transition from a phytopathogenic smut ancestor to an anamorphic biocontrol agent deciphered by comparative whole-genome analysis.</title>
        <authorList>
            <person name="Lefebvre F."/>
            <person name="Joly D.L."/>
            <person name="Labbe C."/>
            <person name="Teichmann B."/>
            <person name="Linning R."/>
            <person name="Belzile F."/>
            <person name="Bakkeren G."/>
            <person name="Belanger R.R."/>
        </authorList>
    </citation>
    <scope>NUCLEOTIDE SEQUENCE [LARGE SCALE GENOMIC DNA]</scope>
    <source>
        <strain evidence="2 3">PF-1</strain>
    </source>
</reference>
<dbReference type="KEGG" id="pfp:PFL1_04108"/>
<feature type="compositionally biased region" description="Acidic residues" evidence="1">
    <location>
        <begin position="138"/>
        <end position="147"/>
    </location>
</feature>
<dbReference type="EMBL" id="KE361635">
    <property type="protein sequence ID" value="EPQ28281.1"/>
    <property type="molecule type" value="Genomic_DNA"/>
</dbReference>
<protein>
    <submittedName>
        <fullName evidence="2">Uncharacterized protein</fullName>
    </submittedName>
</protein>
<evidence type="ECO:0000313" key="2">
    <source>
        <dbReference type="EMBL" id="EPQ28281.1"/>
    </source>
</evidence>
<sequence length="183" mass="19331">MAALEDMFDCRRDATAESASDQHNDNKRKAGKPARSSNKGQKAPRTDPPIVARGLTENLDSGGTGASADKAALDESSSEAADNSCTRDALCLSSDPSDLFDIKDNLEGSKSKAYGDSGSDDSDDDDEAGSSLASDHEGDGEDDDEGIDKECPDLDEEFVRFMTLCLMARSTLPIPSLAAPYPT</sequence>
<organism evidence="2 3">
    <name type="scientific">Pseudozyma flocculosa PF-1</name>
    <dbReference type="NCBI Taxonomy" id="1277687"/>
    <lineage>
        <taxon>Eukaryota</taxon>
        <taxon>Fungi</taxon>
        <taxon>Dikarya</taxon>
        <taxon>Basidiomycota</taxon>
        <taxon>Ustilaginomycotina</taxon>
        <taxon>Ustilaginomycetes</taxon>
        <taxon>Ustilaginales</taxon>
        <taxon>Ustilaginaceae</taxon>
        <taxon>Pseudozyma</taxon>
    </lineage>
</organism>
<feature type="compositionally biased region" description="Acidic residues" evidence="1">
    <location>
        <begin position="118"/>
        <end position="128"/>
    </location>
</feature>
<dbReference type="Proteomes" id="UP000053664">
    <property type="component" value="Unassembled WGS sequence"/>
</dbReference>
<name>A0A061HCD7_9BASI</name>
<dbReference type="RefSeq" id="XP_007879823.1">
    <property type="nucleotide sequence ID" value="XM_007881632.1"/>
</dbReference>
<gene>
    <name evidence="2" type="ORF">PFL1_04108</name>
</gene>
<feature type="region of interest" description="Disordered" evidence="1">
    <location>
        <begin position="1"/>
        <end position="152"/>
    </location>
</feature>
<accession>A0A061HCD7</accession>
<feature type="compositionally biased region" description="Basic and acidic residues" evidence="1">
    <location>
        <begin position="100"/>
        <end position="110"/>
    </location>
</feature>
<dbReference type="AlphaFoldDB" id="A0A061HCD7"/>
<feature type="compositionally biased region" description="Basic and acidic residues" evidence="1">
    <location>
        <begin position="8"/>
        <end position="28"/>
    </location>
</feature>
<evidence type="ECO:0000256" key="1">
    <source>
        <dbReference type="SAM" id="MobiDB-lite"/>
    </source>
</evidence>
<evidence type="ECO:0000313" key="3">
    <source>
        <dbReference type="Proteomes" id="UP000053664"/>
    </source>
</evidence>
<feature type="compositionally biased region" description="Low complexity" evidence="1">
    <location>
        <begin position="66"/>
        <end position="84"/>
    </location>
</feature>